<evidence type="ECO:0000256" key="10">
    <source>
        <dbReference type="ARBA" id="ARBA00023136"/>
    </source>
</evidence>
<dbReference type="InterPro" id="IPR057476">
    <property type="entry name" value="Cux_N"/>
</dbReference>
<keyword evidence="5" id="KW-0813">Transport</keyword>
<organism evidence="15 16">
    <name type="scientific">Clathrus columnatus</name>
    <dbReference type="NCBI Taxonomy" id="1419009"/>
    <lineage>
        <taxon>Eukaryota</taxon>
        <taxon>Fungi</taxon>
        <taxon>Dikarya</taxon>
        <taxon>Basidiomycota</taxon>
        <taxon>Agaricomycotina</taxon>
        <taxon>Agaricomycetes</taxon>
        <taxon>Phallomycetidae</taxon>
        <taxon>Phallales</taxon>
        <taxon>Clathraceae</taxon>
        <taxon>Clathrus</taxon>
    </lineage>
</organism>
<dbReference type="InterPro" id="IPR012955">
    <property type="entry name" value="CASP_C"/>
</dbReference>
<feature type="region of interest" description="Disordered" evidence="12">
    <location>
        <begin position="1329"/>
        <end position="1349"/>
    </location>
</feature>
<dbReference type="GO" id="GO:0000139">
    <property type="term" value="C:Golgi membrane"/>
    <property type="evidence" value="ECO:0007669"/>
    <property type="project" value="UniProtKB-SubCell"/>
</dbReference>
<dbReference type="GO" id="GO:0006891">
    <property type="term" value="P:intra-Golgi vesicle-mediated transport"/>
    <property type="evidence" value="ECO:0007669"/>
    <property type="project" value="InterPro"/>
</dbReference>
<sequence length="1640" mass="180981">MDKESEVNAQKEMMTENPTERDETEQEQPRVESNGILCKNRLQVKGVGVENFVVQLKPTSPDVDPTGFEVEERMGHEKEKLTEEHSDGQSLEEIETSSQDNSTTSPPLLCTPQHGDPLSSQAFHTAEAFVMPAPNLTTQSNVVTHPLHSIPEGKLTAEKTEETGGTGISHSVIHEILEIAGRTVEDHAGIMDVNMPVFQKERDINIIIREGIFRAAQKLTTLPAGKMIHTAGEELSAAPTLHSVRGEPLNTIELAKKFATDFALVTGGLSGGNAGDQLTTRLLTEGLKVGAEVLEAETCIDKVSVIKRGLDNSVSLKPAPTVNNKDEIPCRNRKNPSELNEAMKLGYIRQTVGLLTKAEEILHTVEGATLPGNGQQDKKIQNTVPFVVEDISGIARSGIVGDILNGLDPISLADGASVTGSTHGNGLHTKETKQESQISTLEGILFNNISETVLNRTGLEYVTAMASETLSVVGAAKDGNMTAILEDEHVQKLGMKALGMAASAVLTASGAGAVMAVASVASDVITAAKEAKENEENGKHGLTGFVFESGAKIVLKAAMQGTGAGLVAPLLEPLCQKAADCGAEVLDQLADNIGLNDVLENGLDTVVGLEEATASVIQSNVQLAGENLRASTSQTAEVVAQRVEKVITNIVETDGNSEDGKVTYRETINADMTTIKPTLSTDAIRLETGQFMRQSVVLERMLLQTKSICAEIDTFDKITDIMSSYSLAGGTKTALQGAIDAIKTRLSDRFEPIYAGLELLEVLNCMGETTGNVNGLPSVAIRKVYELTKNGFEAGEGMYQTLFDSDGDGIVYYRDTVRALALLGLTGPVVRLLAYNFHVMFSYPTGNGWMPRFKLTLPINIKNMGRTIHGRNWQSLSRAKLIQIKDVQEVRELSEHEGQTILTVITSGNLWLVGPLAFQALLFLFEWGTMWPFQMPSIESDPSLKFEELGPVFTNAIIPLVVEHWELFQKHLQRVEQVARDVNRPPTPQPVMAQPNDFSSALATWKEVNLIELQRILDAQGIEVVENQKESLVGRKALADRTKGICHFKKLPDEEKINAFKSLLKAYQTEIDSLTKRCKNSENAFLNVYKVLAEVPDPYPLLEAAVDQTVKINESISLEVEVQRLRQENVELRRRTGELTAVESSNIKLQAKLDQLETKMEDLVQERVTRKENELNATYDEKLMNYEERKIDQEVVAKLAEMDFLVADLERANSRVAAVERRNEMLRAEIEAVKSGTDINDRVHSLETQLSEAEAECTRLSKALDTQQQTALQLELTFERKLNEATKKIGAFDLEVENLKKKLRQYSDYDEIKREVEIMKFVEFANGDEDDAEDPSKLDVRLPDPNADKANSQYGKSLEVLLVAKNKRILEELTKFRILHGELEASLRSTTEELSWTTAELEKQKSLNEKLETDLLQINVNNSARKSSEQSETSTAVDGLAGLNIGGKTFQQDSQVRSSPIPFTSSADTSILPIVTGQRDRFRQRNAELEEELRKQFQTISELRNEVKTLQSDNLKLYEKVRYTQSYRDESKMGSSTLNSLGGGPSTKPDELNKYRARYEESMNPFELFRGREAARAVQALNPIERGTLVLTRHILGNRRTRNAFIVYALGLHFLVFFTLYECTVSSGTTLTKQPPPGFG</sequence>
<dbReference type="Pfam" id="PF08172">
    <property type="entry name" value="CASP_C"/>
    <property type="match status" value="1"/>
</dbReference>
<evidence type="ECO:0000256" key="11">
    <source>
        <dbReference type="SAM" id="Coils"/>
    </source>
</evidence>
<evidence type="ECO:0000256" key="5">
    <source>
        <dbReference type="ARBA" id="ARBA00022448"/>
    </source>
</evidence>
<evidence type="ECO:0000256" key="8">
    <source>
        <dbReference type="ARBA" id="ARBA00023034"/>
    </source>
</evidence>
<feature type="coiled-coil region" evidence="11">
    <location>
        <begin position="1479"/>
        <end position="1520"/>
    </location>
</feature>
<evidence type="ECO:0000256" key="12">
    <source>
        <dbReference type="SAM" id="MobiDB-lite"/>
    </source>
</evidence>
<dbReference type="Pfam" id="PF05042">
    <property type="entry name" value="Caleosin"/>
    <property type="match status" value="1"/>
</dbReference>
<feature type="coiled-coil region" evidence="11">
    <location>
        <begin position="1057"/>
        <end position="1084"/>
    </location>
</feature>
<dbReference type="Proteomes" id="UP001050691">
    <property type="component" value="Unassembled WGS sequence"/>
</dbReference>
<keyword evidence="8" id="KW-0333">Golgi apparatus</keyword>
<feature type="region of interest" description="Disordered" evidence="12">
    <location>
        <begin position="1529"/>
        <end position="1550"/>
    </location>
</feature>
<feature type="domain" description="Cux N-terminal" evidence="14">
    <location>
        <begin position="992"/>
        <end position="1109"/>
    </location>
</feature>
<accession>A0AAV4ZYY0</accession>
<evidence type="ECO:0000256" key="7">
    <source>
        <dbReference type="ARBA" id="ARBA00022989"/>
    </source>
</evidence>
<comment type="similarity">
    <text evidence="3">Belongs to the caleosin family.</text>
</comment>
<keyword evidence="16" id="KW-1185">Reference proteome</keyword>
<keyword evidence="6" id="KW-0812">Transmembrane</keyword>
<evidence type="ECO:0000313" key="15">
    <source>
        <dbReference type="EMBL" id="GJJ06327.1"/>
    </source>
</evidence>
<feature type="region of interest" description="Disordered" evidence="12">
    <location>
        <begin position="1"/>
        <end position="37"/>
    </location>
</feature>
<feature type="region of interest" description="Disordered" evidence="12">
    <location>
        <begin position="75"/>
        <end position="115"/>
    </location>
</feature>
<gene>
    <name evidence="15" type="ORF">Clacol_000518</name>
</gene>
<keyword evidence="7" id="KW-1133">Transmembrane helix</keyword>
<evidence type="ECO:0000313" key="16">
    <source>
        <dbReference type="Proteomes" id="UP001050691"/>
    </source>
</evidence>
<reference evidence="15" key="1">
    <citation type="submission" date="2021-10" db="EMBL/GenBank/DDBJ databases">
        <title>De novo Genome Assembly of Clathrus columnatus (Basidiomycota, Fungi) Using Illumina and Nanopore Sequence Data.</title>
        <authorList>
            <person name="Ogiso-Tanaka E."/>
            <person name="Itagaki H."/>
            <person name="Hosoya T."/>
            <person name="Hosaka K."/>
        </authorList>
    </citation>
    <scope>NUCLEOTIDE SEQUENCE</scope>
    <source>
        <strain evidence="15">MO-923</strain>
    </source>
</reference>
<name>A0AAV4ZYY0_9AGAM</name>
<dbReference type="Pfam" id="PF25398">
    <property type="entry name" value="CUX1_N"/>
    <property type="match status" value="1"/>
</dbReference>
<feature type="coiled-coil region" evidence="11">
    <location>
        <begin position="1115"/>
        <end position="1173"/>
    </location>
</feature>
<dbReference type="PANTHER" id="PTHR14043">
    <property type="entry name" value="CCAAT DISPLACEMENT PROTEIN-RELATED"/>
    <property type="match status" value="1"/>
</dbReference>
<evidence type="ECO:0000259" key="13">
    <source>
        <dbReference type="Pfam" id="PF08172"/>
    </source>
</evidence>
<protein>
    <recommendedName>
        <fullName evidence="4">Protein CASP</fullName>
    </recommendedName>
</protein>
<keyword evidence="9 11" id="KW-0175">Coiled coil</keyword>
<evidence type="ECO:0000256" key="6">
    <source>
        <dbReference type="ARBA" id="ARBA00022692"/>
    </source>
</evidence>
<dbReference type="PANTHER" id="PTHR14043:SF2">
    <property type="entry name" value="HOMEOBOX PROTEIN CUT"/>
    <property type="match status" value="1"/>
</dbReference>
<evidence type="ECO:0000256" key="9">
    <source>
        <dbReference type="ARBA" id="ARBA00023054"/>
    </source>
</evidence>
<keyword evidence="10" id="KW-0472">Membrane</keyword>
<feature type="compositionally biased region" description="Polar residues" evidence="12">
    <location>
        <begin position="96"/>
        <end position="106"/>
    </location>
</feature>
<comment type="similarity">
    <text evidence="2">Belongs to the CASP family.</text>
</comment>
<comment type="caution">
    <text evidence="15">The sequence shown here is derived from an EMBL/GenBank/DDBJ whole genome shotgun (WGS) entry which is preliminary data.</text>
</comment>
<evidence type="ECO:0000259" key="14">
    <source>
        <dbReference type="Pfam" id="PF25398"/>
    </source>
</evidence>
<feature type="compositionally biased region" description="Basic and acidic residues" evidence="12">
    <location>
        <begin position="75"/>
        <end position="87"/>
    </location>
</feature>
<evidence type="ECO:0000256" key="2">
    <source>
        <dbReference type="ARBA" id="ARBA00006415"/>
    </source>
</evidence>
<proteinExistence type="inferred from homology"/>
<evidence type="ECO:0000256" key="3">
    <source>
        <dbReference type="ARBA" id="ARBA00006765"/>
    </source>
</evidence>
<feature type="coiled-coil region" evidence="11">
    <location>
        <begin position="1202"/>
        <end position="1302"/>
    </location>
</feature>
<dbReference type="EMBL" id="BPWL01000001">
    <property type="protein sequence ID" value="GJJ06327.1"/>
    <property type="molecule type" value="Genomic_DNA"/>
</dbReference>
<dbReference type="InterPro" id="IPR007736">
    <property type="entry name" value="Caleosin-related"/>
</dbReference>
<evidence type="ECO:0000256" key="4">
    <source>
        <dbReference type="ARBA" id="ARBA00018691"/>
    </source>
</evidence>
<comment type="subcellular location">
    <subcellularLocation>
        <location evidence="1">Golgi apparatus membrane</location>
        <topology evidence="1">Single-pass type IV membrane protein</topology>
    </subcellularLocation>
</comment>
<feature type="domain" description="CASP C-terminal" evidence="13">
    <location>
        <begin position="1390"/>
        <end position="1625"/>
    </location>
</feature>
<evidence type="ECO:0000256" key="1">
    <source>
        <dbReference type="ARBA" id="ARBA00004409"/>
    </source>
</evidence>